<dbReference type="GO" id="GO:0015562">
    <property type="term" value="F:efflux transmembrane transporter activity"/>
    <property type="evidence" value="ECO:0007669"/>
    <property type="project" value="TreeGrafter"/>
</dbReference>
<evidence type="ECO:0000313" key="5">
    <source>
        <dbReference type="Proteomes" id="UP000280586"/>
    </source>
</evidence>
<evidence type="ECO:0000256" key="1">
    <source>
        <dbReference type="SAM" id="Phobius"/>
    </source>
</evidence>
<dbReference type="Proteomes" id="UP000280586">
    <property type="component" value="Chromosome"/>
</dbReference>
<dbReference type="Proteomes" id="UP001055437">
    <property type="component" value="Chromosome"/>
</dbReference>
<dbReference type="InterPro" id="IPR011053">
    <property type="entry name" value="Single_hybrid_motif"/>
</dbReference>
<dbReference type="Pfam" id="PF25989">
    <property type="entry name" value="YknX_C"/>
    <property type="match status" value="1"/>
</dbReference>
<dbReference type="PANTHER" id="PTHR30469">
    <property type="entry name" value="MULTIDRUG RESISTANCE PROTEIN MDTA"/>
    <property type="match status" value="1"/>
</dbReference>
<organism evidence="3 5">
    <name type="scientific">Clostridium septicum</name>
    <dbReference type="NCBI Taxonomy" id="1504"/>
    <lineage>
        <taxon>Bacteria</taxon>
        <taxon>Bacillati</taxon>
        <taxon>Bacillota</taxon>
        <taxon>Clostridia</taxon>
        <taxon>Eubacteriales</taxon>
        <taxon>Clostridiaceae</taxon>
        <taxon>Clostridium</taxon>
    </lineage>
</organism>
<evidence type="ECO:0000259" key="2">
    <source>
        <dbReference type="Pfam" id="PF25989"/>
    </source>
</evidence>
<gene>
    <name evidence="3" type="ORF">CP523_02930</name>
    <name evidence="4" type="ORF">NH397_11265</name>
</gene>
<protein>
    <submittedName>
        <fullName evidence="4">Efflux RND transporter periplasmic adaptor subunit</fullName>
    </submittedName>
</protein>
<reference evidence="4" key="2">
    <citation type="submission" date="2022-06" db="EMBL/GenBank/DDBJ databases">
        <authorList>
            <person name="Holder M.E."/>
            <person name="Ajami N.J."/>
            <person name="Petrosino J.F."/>
        </authorList>
    </citation>
    <scope>NUCLEOTIDE SEQUENCE</scope>
    <source>
        <strain evidence="4">RMA 8861</strain>
    </source>
</reference>
<evidence type="ECO:0000313" key="4">
    <source>
        <dbReference type="EMBL" id="USS00070.1"/>
    </source>
</evidence>
<evidence type="ECO:0000313" key="6">
    <source>
        <dbReference type="Proteomes" id="UP001055437"/>
    </source>
</evidence>
<accession>A0A9N7PI88</accession>
<dbReference type="Gene3D" id="2.40.50.100">
    <property type="match status" value="1"/>
</dbReference>
<sequence>MKKKRLLMYIAFFILVGIILSLTIIKKSDVIKVKVYSVRKGNIARYINTTGIVQSKSKQEYYAGQFKIVSLDVNVGDKVEKGQQLAKLEVGNIISDNTGTVTEINASEGGYTNPSYPLIVVQDINNLKLRILLNQYDSKYVNLNQLAIVKSNNENIEGKVSFISPVAKNISGSIDGEPYLDADIEGLNSVNNLKIGFKNEVDILVGEKNDVVVVPTESIKIEKGNKNYVFVCTNNVIEKREVKVGLEGEMDMEILEGIEVGEEVVLNPSGELNNGDRVKRGK</sequence>
<proteinExistence type="predicted"/>
<evidence type="ECO:0000313" key="3">
    <source>
        <dbReference type="EMBL" id="AYE33491.1"/>
    </source>
</evidence>
<name>A0A9N7PI88_CLOSE</name>
<keyword evidence="1" id="KW-0812">Transmembrane</keyword>
<feature type="domain" description="YknX-like C-terminal permuted SH3-like" evidence="2">
    <location>
        <begin position="211"/>
        <end position="279"/>
    </location>
</feature>
<dbReference type="AlphaFoldDB" id="A0A9N7PI88"/>
<feature type="transmembrane region" description="Helical" evidence="1">
    <location>
        <begin position="6"/>
        <end position="25"/>
    </location>
</feature>
<keyword evidence="6" id="KW-1185">Reference proteome</keyword>
<dbReference type="SUPFAM" id="SSF51230">
    <property type="entry name" value="Single hybrid motif"/>
    <property type="match status" value="1"/>
</dbReference>
<reference evidence="3 5" key="1">
    <citation type="submission" date="2017-09" db="EMBL/GenBank/DDBJ databases">
        <authorList>
            <person name="Thomas P."/>
            <person name="Seyboldt C."/>
        </authorList>
    </citation>
    <scope>NUCLEOTIDE SEQUENCE [LARGE SCALE GENOMIC DNA]</scope>
    <source>
        <strain evidence="3 5">DSM 7534</strain>
    </source>
</reference>
<dbReference type="KEGG" id="csep:CP523_02930"/>
<keyword evidence="1" id="KW-1133">Transmembrane helix</keyword>
<dbReference type="GO" id="GO:1990281">
    <property type="term" value="C:efflux pump complex"/>
    <property type="evidence" value="ECO:0007669"/>
    <property type="project" value="TreeGrafter"/>
</dbReference>
<dbReference type="Gene3D" id="2.40.420.20">
    <property type="match status" value="1"/>
</dbReference>
<dbReference type="PANTHER" id="PTHR30469:SF33">
    <property type="entry name" value="SLR1207 PROTEIN"/>
    <property type="match status" value="1"/>
</dbReference>
<dbReference type="OrthoDB" id="11589at2"/>
<dbReference type="EMBL" id="CP099799">
    <property type="protein sequence ID" value="USS00070.1"/>
    <property type="molecule type" value="Genomic_DNA"/>
</dbReference>
<dbReference type="EMBL" id="CP023671">
    <property type="protein sequence ID" value="AYE33491.1"/>
    <property type="molecule type" value="Genomic_DNA"/>
</dbReference>
<dbReference type="GeneID" id="303559633"/>
<keyword evidence="1" id="KW-0472">Membrane</keyword>
<dbReference type="RefSeq" id="WP_066677023.1">
    <property type="nucleotide sequence ID" value="NZ_CABMIZ010000021.1"/>
</dbReference>
<dbReference type="InterPro" id="IPR058637">
    <property type="entry name" value="YknX-like_C"/>
</dbReference>